<keyword evidence="1" id="KW-0805">Transcription regulation</keyword>
<dbReference type="PRINTS" id="PR00455">
    <property type="entry name" value="HTHTETR"/>
</dbReference>
<dbReference type="SUPFAM" id="SSF48498">
    <property type="entry name" value="Tetracyclin repressor-like, C-terminal domain"/>
    <property type="match status" value="1"/>
</dbReference>
<dbReference type="InterPro" id="IPR050109">
    <property type="entry name" value="HTH-type_TetR-like_transc_reg"/>
</dbReference>
<dbReference type="Proteomes" id="UP000182486">
    <property type="component" value="Unassembled WGS sequence"/>
</dbReference>
<evidence type="ECO:0000313" key="6">
    <source>
        <dbReference type="EMBL" id="OJF10360.1"/>
    </source>
</evidence>
<dbReference type="InterPro" id="IPR009057">
    <property type="entry name" value="Homeodomain-like_sf"/>
</dbReference>
<dbReference type="InterPro" id="IPR036271">
    <property type="entry name" value="Tet_transcr_reg_TetR-rel_C_sf"/>
</dbReference>
<dbReference type="PROSITE" id="PS50977">
    <property type="entry name" value="HTH_TETR_2"/>
    <property type="match status" value="1"/>
</dbReference>
<evidence type="ECO:0000256" key="4">
    <source>
        <dbReference type="PROSITE-ProRule" id="PRU00335"/>
    </source>
</evidence>
<dbReference type="SUPFAM" id="SSF46689">
    <property type="entry name" value="Homeodomain-like"/>
    <property type="match status" value="1"/>
</dbReference>
<name>A0A1K0FC92_9ACTN</name>
<feature type="domain" description="HTH tetR-type" evidence="5">
    <location>
        <begin position="14"/>
        <end position="73"/>
    </location>
</feature>
<keyword evidence="3" id="KW-0804">Transcription</keyword>
<dbReference type="GO" id="GO:0000976">
    <property type="term" value="F:transcription cis-regulatory region binding"/>
    <property type="evidence" value="ECO:0007669"/>
    <property type="project" value="TreeGrafter"/>
</dbReference>
<gene>
    <name evidence="6" type="ORF">BG844_32475</name>
</gene>
<organism evidence="6 7">
    <name type="scientific">Couchioplanes caeruleus subsp. caeruleus</name>
    <dbReference type="NCBI Taxonomy" id="56427"/>
    <lineage>
        <taxon>Bacteria</taxon>
        <taxon>Bacillati</taxon>
        <taxon>Actinomycetota</taxon>
        <taxon>Actinomycetes</taxon>
        <taxon>Micromonosporales</taxon>
        <taxon>Micromonosporaceae</taxon>
        <taxon>Couchioplanes</taxon>
    </lineage>
</organism>
<comment type="caution">
    <text evidence="6">The sequence shown here is derived from an EMBL/GenBank/DDBJ whole genome shotgun (WGS) entry which is preliminary data.</text>
</comment>
<dbReference type="Pfam" id="PF00440">
    <property type="entry name" value="TetR_N"/>
    <property type="match status" value="1"/>
</dbReference>
<evidence type="ECO:0000313" key="7">
    <source>
        <dbReference type="Proteomes" id="UP000182486"/>
    </source>
</evidence>
<dbReference type="EMBL" id="MEIA01000479">
    <property type="protein sequence ID" value="OJF10360.1"/>
    <property type="molecule type" value="Genomic_DNA"/>
</dbReference>
<dbReference type="PANTHER" id="PTHR30055">
    <property type="entry name" value="HTH-TYPE TRANSCRIPTIONAL REGULATOR RUTR"/>
    <property type="match status" value="1"/>
</dbReference>
<reference evidence="6 7" key="1">
    <citation type="submission" date="2016-09" db="EMBL/GenBank/DDBJ databases">
        <title>Couchioplanes caeruleus draft genome sequence.</title>
        <authorList>
            <person name="Sheehan J."/>
            <person name="Caffrey P."/>
        </authorList>
    </citation>
    <scope>NUCLEOTIDE SEQUENCE [LARGE SCALE GENOMIC DNA]</scope>
    <source>
        <strain evidence="6 7">DSM 43634</strain>
    </source>
</reference>
<evidence type="ECO:0000256" key="1">
    <source>
        <dbReference type="ARBA" id="ARBA00023015"/>
    </source>
</evidence>
<dbReference type="Pfam" id="PF21597">
    <property type="entry name" value="TetR_C_43"/>
    <property type="match status" value="1"/>
</dbReference>
<sequence>MKDATDRPLRRDAEVNRQRLLAAAQELFARRGLDVTLNDIAHHAGVGVGTAYRRFANKEEVIDALFEQRLDQVGVLADESLRDPDAWRGLTTFLEGSLRMQAEDRGLQEVLNNPQLGQHRITQARERVAPLVIAIVERAKDQGALRPDVEGTDAIFIQLALTALMDRTRDTAPALYRRYLTIFLDGLRADRGPLSALPVEALSTEQTHAIMTSNG</sequence>
<dbReference type="RefSeq" id="WP_071809237.1">
    <property type="nucleotide sequence ID" value="NZ_MEIA01000479.1"/>
</dbReference>
<dbReference type="InterPro" id="IPR023772">
    <property type="entry name" value="DNA-bd_HTH_TetR-type_CS"/>
</dbReference>
<proteinExistence type="predicted"/>
<accession>A0A1K0FC92</accession>
<dbReference type="AlphaFoldDB" id="A0A1K0FC92"/>
<dbReference type="InterPro" id="IPR001647">
    <property type="entry name" value="HTH_TetR"/>
</dbReference>
<keyword evidence="2 4" id="KW-0238">DNA-binding</keyword>
<keyword evidence="7" id="KW-1185">Reference proteome</keyword>
<feature type="DNA-binding region" description="H-T-H motif" evidence="4">
    <location>
        <begin position="36"/>
        <end position="55"/>
    </location>
</feature>
<protein>
    <submittedName>
        <fullName evidence="6">TetR family transcriptional regulator</fullName>
    </submittedName>
</protein>
<dbReference type="PROSITE" id="PS01081">
    <property type="entry name" value="HTH_TETR_1"/>
    <property type="match status" value="1"/>
</dbReference>
<dbReference type="GO" id="GO:0003700">
    <property type="term" value="F:DNA-binding transcription factor activity"/>
    <property type="evidence" value="ECO:0007669"/>
    <property type="project" value="TreeGrafter"/>
</dbReference>
<evidence type="ECO:0000256" key="2">
    <source>
        <dbReference type="ARBA" id="ARBA00023125"/>
    </source>
</evidence>
<dbReference type="Gene3D" id="1.10.357.10">
    <property type="entry name" value="Tetracycline Repressor, domain 2"/>
    <property type="match status" value="1"/>
</dbReference>
<evidence type="ECO:0000256" key="3">
    <source>
        <dbReference type="ARBA" id="ARBA00023163"/>
    </source>
</evidence>
<evidence type="ECO:0000259" key="5">
    <source>
        <dbReference type="PROSITE" id="PS50977"/>
    </source>
</evidence>
<dbReference type="PANTHER" id="PTHR30055:SF234">
    <property type="entry name" value="HTH-TYPE TRANSCRIPTIONAL REGULATOR BETI"/>
    <property type="match status" value="1"/>
</dbReference>
<dbReference type="InterPro" id="IPR049445">
    <property type="entry name" value="TetR_SbtR-like_C"/>
</dbReference>